<protein>
    <submittedName>
        <fullName evidence="2">Uncharacterized protein</fullName>
    </submittedName>
</protein>
<evidence type="ECO:0000313" key="3">
    <source>
        <dbReference type="Proteomes" id="UP001469553"/>
    </source>
</evidence>
<sequence length="104" mass="11347">MEEKGSEPTLSDLASLLRAHLGQQKAKEDYWTREAAKQEQKFEELEKQFSLFRSEIQSQTTSPVRPTQPPDPGVAASPQHSLSDEGGAGEDDNIGPGAHEDLSA</sequence>
<evidence type="ECO:0000313" key="2">
    <source>
        <dbReference type="EMBL" id="MEQ2297318.1"/>
    </source>
</evidence>
<evidence type="ECO:0000256" key="1">
    <source>
        <dbReference type="SAM" id="MobiDB-lite"/>
    </source>
</evidence>
<reference evidence="2 3" key="1">
    <citation type="submission" date="2021-06" db="EMBL/GenBank/DDBJ databases">
        <authorList>
            <person name="Palmer J.M."/>
        </authorList>
    </citation>
    <scope>NUCLEOTIDE SEQUENCE [LARGE SCALE GENOMIC DNA]</scope>
    <source>
        <strain evidence="2 3">AS_MEX2019</strain>
        <tissue evidence="2">Muscle</tissue>
    </source>
</reference>
<feature type="region of interest" description="Disordered" evidence="1">
    <location>
        <begin position="53"/>
        <end position="104"/>
    </location>
</feature>
<name>A0ABV0YVG9_9TELE</name>
<keyword evidence="3" id="KW-1185">Reference proteome</keyword>
<accession>A0ABV0YVG9</accession>
<proteinExistence type="predicted"/>
<organism evidence="2 3">
    <name type="scientific">Ameca splendens</name>
    <dbReference type="NCBI Taxonomy" id="208324"/>
    <lineage>
        <taxon>Eukaryota</taxon>
        <taxon>Metazoa</taxon>
        <taxon>Chordata</taxon>
        <taxon>Craniata</taxon>
        <taxon>Vertebrata</taxon>
        <taxon>Euteleostomi</taxon>
        <taxon>Actinopterygii</taxon>
        <taxon>Neopterygii</taxon>
        <taxon>Teleostei</taxon>
        <taxon>Neoteleostei</taxon>
        <taxon>Acanthomorphata</taxon>
        <taxon>Ovalentaria</taxon>
        <taxon>Atherinomorphae</taxon>
        <taxon>Cyprinodontiformes</taxon>
        <taxon>Goodeidae</taxon>
        <taxon>Ameca</taxon>
    </lineage>
</organism>
<dbReference type="EMBL" id="JAHRIP010042206">
    <property type="protein sequence ID" value="MEQ2297318.1"/>
    <property type="molecule type" value="Genomic_DNA"/>
</dbReference>
<gene>
    <name evidence="2" type="ORF">AMECASPLE_033581</name>
</gene>
<feature type="compositionally biased region" description="Polar residues" evidence="1">
    <location>
        <begin position="55"/>
        <end position="65"/>
    </location>
</feature>
<dbReference type="Proteomes" id="UP001469553">
    <property type="component" value="Unassembled WGS sequence"/>
</dbReference>
<comment type="caution">
    <text evidence="2">The sequence shown here is derived from an EMBL/GenBank/DDBJ whole genome shotgun (WGS) entry which is preliminary data.</text>
</comment>